<sequence length="204" mass="22708">MDASAQAMERADDETLVIRLQDGDIRAFEELVARYQVPLLAFARRTLGDAAEAEDVVQDALLSLWHNACAIREAAAIKTWIYRLVANGCFDVLRQRRRHDTTAMDAHHLSELSDSQSTTSRASGSSAHRLGFPEQQAESNAAVDALKAALAELPDDQRMTWVLFELQGLTYDEISRSLELTTASVRGKIYRARKSIATKMAGWK</sequence>
<dbReference type="SUPFAM" id="SSF88659">
    <property type="entry name" value="Sigma3 and sigma4 domains of RNA polymerase sigma factors"/>
    <property type="match status" value="1"/>
</dbReference>
<dbReference type="SUPFAM" id="SSF88946">
    <property type="entry name" value="Sigma2 domain of RNA polymerase sigma factors"/>
    <property type="match status" value="1"/>
</dbReference>
<dbReference type="Pfam" id="PF04542">
    <property type="entry name" value="Sigma70_r2"/>
    <property type="match status" value="1"/>
</dbReference>
<dbReference type="InterPro" id="IPR013249">
    <property type="entry name" value="RNA_pol_sigma70_r4_t2"/>
</dbReference>
<dbReference type="Gene3D" id="1.10.1740.10">
    <property type="match status" value="1"/>
</dbReference>
<keyword evidence="10" id="KW-1185">Reference proteome</keyword>
<accession>A0ABR8WRP7</accession>
<protein>
    <submittedName>
        <fullName evidence="9">Sigma-70 family RNA polymerase sigma factor</fullName>
    </submittedName>
</protein>
<name>A0ABR8WRP7_9MICO</name>
<dbReference type="InterPro" id="IPR013324">
    <property type="entry name" value="RNA_pol_sigma_r3/r4-like"/>
</dbReference>
<dbReference type="InterPro" id="IPR036388">
    <property type="entry name" value="WH-like_DNA-bd_sf"/>
</dbReference>
<evidence type="ECO:0000256" key="1">
    <source>
        <dbReference type="ARBA" id="ARBA00010641"/>
    </source>
</evidence>
<dbReference type="PANTHER" id="PTHR43133">
    <property type="entry name" value="RNA POLYMERASE ECF-TYPE SIGMA FACTO"/>
    <property type="match status" value="1"/>
</dbReference>
<feature type="domain" description="RNA polymerase sigma factor 70 region 4 type 2" evidence="8">
    <location>
        <begin position="145"/>
        <end position="195"/>
    </location>
</feature>
<feature type="region of interest" description="Disordered" evidence="6">
    <location>
        <begin position="104"/>
        <end position="129"/>
    </location>
</feature>
<evidence type="ECO:0000256" key="5">
    <source>
        <dbReference type="ARBA" id="ARBA00023163"/>
    </source>
</evidence>
<organism evidence="9 10">
    <name type="scientific">Brevibacterium gallinarum</name>
    <dbReference type="NCBI Taxonomy" id="2762220"/>
    <lineage>
        <taxon>Bacteria</taxon>
        <taxon>Bacillati</taxon>
        <taxon>Actinomycetota</taxon>
        <taxon>Actinomycetes</taxon>
        <taxon>Micrococcales</taxon>
        <taxon>Brevibacteriaceae</taxon>
        <taxon>Brevibacterium</taxon>
    </lineage>
</organism>
<dbReference type="RefSeq" id="WP_191725319.1">
    <property type="nucleotide sequence ID" value="NZ_JACSPY010000002.1"/>
</dbReference>
<keyword evidence="3" id="KW-0731">Sigma factor</keyword>
<evidence type="ECO:0000259" key="8">
    <source>
        <dbReference type="Pfam" id="PF08281"/>
    </source>
</evidence>
<dbReference type="EMBL" id="JACSPY010000002">
    <property type="protein sequence ID" value="MBD8019765.1"/>
    <property type="molecule type" value="Genomic_DNA"/>
</dbReference>
<dbReference type="InterPro" id="IPR039425">
    <property type="entry name" value="RNA_pol_sigma-70-like"/>
</dbReference>
<evidence type="ECO:0000313" key="9">
    <source>
        <dbReference type="EMBL" id="MBD8019765.1"/>
    </source>
</evidence>
<feature type="compositionally biased region" description="Low complexity" evidence="6">
    <location>
        <begin position="113"/>
        <end position="127"/>
    </location>
</feature>
<dbReference type="InterPro" id="IPR007627">
    <property type="entry name" value="RNA_pol_sigma70_r2"/>
</dbReference>
<reference evidence="9 10" key="1">
    <citation type="submission" date="2020-08" db="EMBL/GenBank/DDBJ databases">
        <title>A Genomic Blueprint of the Chicken Gut Microbiome.</title>
        <authorList>
            <person name="Gilroy R."/>
            <person name="Ravi A."/>
            <person name="Getino M."/>
            <person name="Pursley I."/>
            <person name="Horton D.L."/>
            <person name="Alikhan N.-F."/>
            <person name="Baker D."/>
            <person name="Gharbi K."/>
            <person name="Hall N."/>
            <person name="Watson M."/>
            <person name="Adriaenssens E.M."/>
            <person name="Foster-Nyarko E."/>
            <person name="Jarju S."/>
            <person name="Secka A."/>
            <person name="Antonio M."/>
            <person name="Oren A."/>
            <person name="Chaudhuri R."/>
            <person name="La Ragione R.M."/>
            <person name="Hildebrand F."/>
            <person name="Pallen M.J."/>
        </authorList>
    </citation>
    <scope>NUCLEOTIDE SEQUENCE [LARGE SCALE GENOMIC DNA]</scope>
    <source>
        <strain evidence="9 10">Re57</strain>
    </source>
</reference>
<evidence type="ECO:0000259" key="7">
    <source>
        <dbReference type="Pfam" id="PF04542"/>
    </source>
</evidence>
<proteinExistence type="inferred from homology"/>
<evidence type="ECO:0000256" key="3">
    <source>
        <dbReference type="ARBA" id="ARBA00023082"/>
    </source>
</evidence>
<evidence type="ECO:0000256" key="6">
    <source>
        <dbReference type="SAM" id="MobiDB-lite"/>
    </source>
</evidence>
<gene>
    <name evidence="9" type="ORF">H9634_03075</name>
</gene>
<evidence type="ECO:0000313" key="10">
    <source>
        <dbReference type="Proteomes" id="UP000651517"/>
    </source>
</evidence>
<dbReference type="NCBIfam" id="TIGR02937">
    <property type="entry name" value="sigma70-ECF"/>
    <property type="match status" value="1"/>
</dbReference>
<evidence type="ECO:0000256" key="2">
    <source>
        <dbReference type="ARBA" id="ARBA00023015"/>
    </source>
</evidence>
<keyword evidence="2" id="KW-0805">Transcription regulation</keyword>
<keyword evidence="5" id="KW-0804">Transcription</keyword>
<dbReference type="Proteomes" id="UP000651517">
    <property type="component" value="Unassembled WGS sequence"/>
</dbReference>
<comment type="similarity">
    <text evidence="1">Belongs to the sigma-70 factor family. ECF subfamily.</text>
</comment>
<dbReference type="InterPro" id="IPR013325">
    <property type="entry name" value="RNA_pol_sigma_r2"/>
</dbReference>
<dbReference type="InterPro" id="IPR014284">
    <property type="entry name" value="RNA_pol_sigma-70_dom"/>
</dbReference>
<dbReference type="PANTHER" id="PTHR43133:SF8">
    <property type="entry name" value="RNA POLYMERASE SIGMA FACTOR HI_1459-RELATED"/>
    <property type="match status" value="1"/>
</dbReference>
<comment type="caution">
    <text evidence="9">The sequence shown here is derived from an EMBL/GenBank/DDBJ whole genome shotgun (WGS) entry which is preliminary data.</text>
</comment>
<dbReference type="Pfam" id="PF08281">
    <property type="entry name" value="Sigma70_r4_2"/>
    <property type="match status" value="1"/>
</dbReference>
<feature type="domain" description="RNA polymerase sigma-70 region 2" evidence="7">
    <location>
        <begin position="31"/>
        <end position="98"/>
    </location>
</feature>
<keyword evidence="4" id="KW-0238">DNA-binding</keyword>
<evidence type="ECO:0000256" key="4">
    <source>
        <dbReference type="ARBA" id="ARBA00023125"/>
    </source>
</evidence>
<dbReference type="Gene3D" id="1.10.10.10">
    <property type="entry name" value="Winged helix-like DNA-binding domain superfamily/Winged helix DNA-binding domain"/>
    <property type="match status" value="1"/>
</dbReference>
<dbReference type="CDD" id="cd06171">
    <property type="entry name" value="Sigma70_r4"/>
    <property type="match status" value="1"/>
</dbReference>